<dbReference type="PANTHER" id="PTHR33069">
    <property type="entry name" value="CHROMOSOME 7, WHOLE GENOME SHOTGUN SEQUENCE-RELATED"/>
    <property type="match status" value="1"/>
</dbReference>
<dbReference type="Proteomes" id="UP001164743">
    <property type="component" value="Chromosome 5A"/>
</dbReference>
<accession>A0ABY7CLX4</accession>
<gene>
    <name evidence="1" type="ORF">PtA15_5A908</name>
</gene>
<sequence length="326" mass="36793">MEQYKKAMERARRSREISLFADVVEGLIDKHSFEPDRHPSTTPGKKDQTLTHLTGKVPILYSGTFRALYNAALWELLLLTRIPGFLGRHAIGGKKWRGAYVAYSHDIIDETIDWCQKSDWAIIEAAWLLVSDSLDQVLESMLTIQTKYTIQSTAAADPNDNRDLHERNAPRELPIQAAKSAIPLVKLARILAKKASETILKKKLSAMGRTELNSGTMKQLYEAAGSMLIPLSYLSFLLPQISHSAQIVRIDDQNELRATVNELPNDMESTLSALDSYLIPLLLQIEDEPPEDHLKSFFPTLKQSWDKASDHLMDVLLSFEVERIAI</sequence>
<keyword evidence="2" id="KW-1185">Reference proteome</keyword>
<dbReference type="RefSeq" id="XP_053020888.1">
    <property type="nucleotide sequence ID" value="XM_053169719.1"/>
</dbReference>
<protein>
    <recommendedName>
        <fullName evidence="3">Nuclear pore complex protein Nup85</fullName>
    </recommendedName>
</protein>
<dbReference type="PANTHER" id="PTHR33069:SF3">
    <property type="entry name" value="DYNEIN HEAVY CHAIN TAIL DOMAIN-CONTAINING PROTEIN"/>
    <property type="match status" value="1"/>
</dbReference>
<dbReference type="EMBL" id="CP110425">
    <property type="protein sequence ID" value="WAQ85333.1"/>
    <property type="molecule type" value="Genomic_DNA"/>
</dbReference>
<evidence type="ECO:0000313" key="1">
    <source>
        <dbReference type="EMBL" id="WAQ85333.1"/>
    </source>
</evidence>
<dbReference type="GeneID" id="77810614"/>
<evidence type="ECO:0000313" key="2">
    <source>
        <dbReference type="Proteomes" id="UP001164743"/>
    </source>
</evidence>
<evidence type="ECO:0008006" key="3">
    <source>
        <dbReference type="Google" id="ProtNLM"/>
    </source>
</evidence>
<reference evidence="1" key="1">
    <citation type="submission" date="2022-10" db="EMBL/GenBank/DDBJ databases">
        <title>Puccinia triticina Genome sequencing and assembly.</title>
        <authorList>
            <person name="Li C."/>
        </authorList>
    </citation>
    <scope>NUCLEOTIDE SEQUENCE</scope>
    <source>
        <strain evidence="1">Pt15</strain>
    </source>
</reference>
<organism evidence="1 2">
    <name type="scientific">Puccinia triticina</name>
    <dbReference type="NCBI Taxonomy" id="208348"/>
    <lineage>
        <taxon>Eukaryota</taxon>
        <taxon>Fungi</taxon>
        <taxon>Dikarya</taxon>
        <taxon>Basidiomycota</taxon>
        <taxon>Pucciniomycotina</taxon>
        <taxon>Pucciniomycetes</taxon>
        <taxon>Pucciniales</taxon>
        <taxon>Pucciniaceae</taxon>
        <taxon>Puccinia</taxon>
    </lineage>
</organism>
<name>A0ABY7CLX4_9BASI</name>
<proteinExistence type="predicted"/>